<dbReference type="EMBL" id="BQNB010014276">
    <property type="protein sequence ID" value="GJT26240.1"/>
    <property type="molecule type" value="Genomic_DNA"/>
</dbReference>
<feature type="coiled-coil region" evidence="1">
    <location>
        <begin position="100"/>
        <end position="127"/>
    </location>
</feature>
<organism evidence="3 4">
    <name type="scientific">Tanacetum coccineum</name>
    <dbReference type="NCBI Taxonomy" id="301880"/>
    <lineage>
        <taxon>Eukaryota</taxon>
        <taxon>Viridiplantae</taxon>
        <taxon>Streptophyta</taxon>
        <taxon>Embryophyta</taxon>
        <taxon>Tracheophyta</taxon>
        <taxon>Spermatophyta</taxon>
        <taxon>Magnoliopsida</taxon>
        <taxon>eudicotyledons</taxon>
        <taxon>Gunneridae</taxon>
        <taxon>Pentapetalae</taxon>
        <taxon>asterids</taxon>
        <taxon>campanulids</taxon>
        <taxon>Asterales</taxon>
        <taxon>Asteraceae</taxon>
        <taxon>Asteroideae</taxon>
        <taxon>Anthemideae</taxon>
        <taxon>Anthemidinae</taxon>
        <taxon>Tanacetum</taxon>
    </lineage>
</organism>
<evidence type="ECO:0000313" key="3">
    <source>
        <dbReference type="EMBL" id="GJT26240.1"/>
    </source>
</evidence>
<feature type="region of interest" description="Disordered" evidence="2">
    <location>
        <begin position="1"/>
        <end position="21"/>
    </location>
</feature>
<sequence>MAFISSSNTSSGKGEVPTASSQVSTVSTEVAAASLSYDTICAYIATQSSAGFDKSKVECFNYHKMGHFLQEQKIPKVEEPAPKALMALDGIGATWLMKMKTMHLKNIENLNNKINKLNEELSDCEIDLYNYKRGLSQVEARLVEGKVNETKLCKRIRVLERDVEIRDNKIESFKNELDELKKEIRKHSFSHKCSRIFNASKDLNDLLKSQKSAKDKTGVGFNEYTVVPPPPAQVYSPPQRDLSWTGETYGSNMSRPMIKFLNESSCPNAIKINNTENTRKPTVKYAEMNRDNFIEVKVGKPKGNWNNLKSPNS</sequence>
<reference evidence="3" key="1">
    <citation type="journal article" date="2022" name="Int. J. Mol. Sci.">
        <title>Draft Genome of Tanacetum Coccineum: Genomic Comparison of Closely Related Tanacetum-Family Plants.</title>
        <authorList>
            <person name="Yamashiro T."/>
            <person name="Shiraishi A."/>
            <person name="Nakayama K."/>
            <person name="Satake H."/>
        </authorList>
    </citation>
    <scope>NUCLEOTIDE SEQUENCE</scope>
</reference>
<reference evidence="3" key="2">
    <citation type="submission" date="2022-01" db="EMBL/GenBank/DDBJ databases">
        <authorList>
            <person name="Yamashiro T."/>
            <person name="Shiraishi A."/>
            <person name="Satake H."/>
            <person name="Nakayama K."/>
        </authorList>
    </citation>
    <scope>NUCLEOTIDE SEQUENCE</scope>
</reference>
<evidence type="ECO:0000256" key="2">
    <source>
        <dbReference type="SAM" id="MobiDB-lite"/>
    </source>
</evidence>
<name>A0ABQ5CH10_9ASTR</name>
<protein>
    <submittedName>
        <fullName evidence="3">Uncharacterized protein</fullName>
    </submittedName>
</protein>
<evidence type="ECO:0000313" key="4">
    <source>
        <dbReference type="Proteomes" id="UP001151760"/>
    </source>
</evidence>
<accession>A0ABQ5CH10</accession>
<keyword evidence="1" id="KW-0175">Coiled coil</keyword>
<evidence type="ECO:0000256" key="1">
    <source>
        <dbReference type="SAM" id="Coils"/>
    </source>
</evidence>
<dbReference type="Proteomes" id="UP001151760">
    <property type="component" value="Unassembled WGS sequence"/>
</dbReference>
<comment type="caution">
    <text evidence="3">The sequence shown here is derived from an EMBL/GenBank/DDBJ whole genome shotgun (WGS) entry which is preliminary data.</text>
</comment>
<keyword evidence="4" id="KW-1185">Reference proteome</keyword>
<gene>
    <name evidence="3" type="ORF">Tco_0906515</name>
</gene>
<proteinExistence type="predicted"/>
<feature type="coiled-coil region" evidence="1">
    <location>
        <begin position="156"/>
        <end position="190"/>
    </location>
</feature>